<organism evidence="1 2">
    <name type="scientific">Agrobacterium larrymoorei</name>
    <dbReference type="NCBI Taxonomy" id="160699"/>
    <lineage>
        <taxon>Bacteria</taxon>
        <taxon>Pseudomonadati</taxon>
        <taxon>Pseudomonadota</taxon>
        <taxon>Alphaproteobacteria</taxon>
        <taxon>Hyphomicrobiales</taxon>
        <taxon>Rhizobiaceae</taxon>
        <taxon>Rhizobium/Agrobacterium group</taxon>
        <taxon>Agrobacterium</taxon>
    </lineage>
</organism>
<accession>A0ABU0UIL7</accession>
<keyword evidence="2" id="KW-1185">Reference proteome</keyword>
<sequence>MLRQIIEILRDMLRLATLQPRENADGRGSRQHDE</sequence>
<name>A0ABU0UIL7_9HYPH</name>
<reference evidence="1 2" key="1">
    <citation type="submission" date="2023-07" db="EMBL/GenBank/DDBJ databases">
        <title>Functional and genomic diversity of the sorghum phyllosphere microbiome.</title>
        <authorList>
            <person name="Shade A."/>
        </authorList>
    </citation>
    <scope>NUCLEOTIDE SEQUENCE [LARGE SCALE GENOMIC DNA]</scope>
    <source>
        <strain evidence="1 2">SORGH_AS_1126</strain>
    </source>
</reference>
<dbReference type="EMBL" id="JAUTBL010000002">
    <property type="protein sequence ID" value="MDQ1184782.1"/>
    <property type="molecule type" value="Genomic_DNA"/>
</dbReference>
<proteinExistence type="predicted"/>
<evidence type="ECO:0000313" key="2">
    <source>
        <dbReference type="Proteomes" id="UP001224781"/>
    </source>
</evidence>
<gene>
    <name evidence="1" type="ORF">QE408_001925</name>
</gene>
<protein>
    <submittedName>
        <fullName evidence="1">Uncharacterized protein</fullName>
    </submittedName>
</protein>
<dbReference type="Proteomes" id="UP001224781">
    <property type="component" value="Unassembled WGS sequence"/>
</dbReference>
<evidence type="ECO:0000313" key="1">
    <source>
        <dbReference type="EMBL" id="MDQ1184782.1"/>
    </source>
</evidence>
<comment type="caution">
    <text evidence="1">The sequence shown here is derived from an EMBL/GenBank/DDBJ whole genome shotgun (WGS) entry which is preliminary data.</text>
</comment>